<feature type="domain" description="UBL3-like ubiquitin" evidence="2">
    <location>
        <begin position="71"/>
        <end position="151"/>
    </location>
</feature>
<dbReference type="Pfam" id="PF13881">
    <property type="entry name" value="Rad60-SLD_2"/>
    <property type="match status" value="1"/>
</dbReference>
<dbReference type="InterPro" id="IPR039540">
    <property type="entry name" value="UBL3-like_ubiquitin_dom"/>
</dbReference>
<name>A0A1E3PEC4_9ASCO</name>
<feature type="compositionally biased region" description="Polar residues" evidence="1">
    <location>
        <begin position="214"/>
        <end position="241"/>
    </location>
</feature>
<proteinExistence type="predicted"/>
<dbReference type="SUPFAM" id="SSF54236">
    <property type="entry name" value="Ubiquitin-like"/>
    <property type="match status" value="1"/>
</dbReference>
<evidence type="ECO:0000313" key="3">
    <source>
        <dbReference type="EMBL" id="ODQ63731.1"/>
    </source>
</evidence>
<dbReference type="AlphaFoldDB" id="A0A1E3PEC4"/>
<dbReference type="InterPro" id="IPR029071">
    <property type="entry name" value="Ubiquitin-like_domsf"/>
</dbReference>
<organism evidence="3 4">
    <name type="scientific">Nadsonia fulvescens var. elongata DSM 6958</name>
    <dbReference type="NCBI Taxonomy" id="857566"/>
    <lineage>
        <taxon>Eukaryota</taxon>
        <taxon>Fungi</taxon>
        <taxon>Dikarya</taxon>
        <taxon>Ascomycota</taxon>
        <taxon>Saccharomycotina</taxon>
        <taxon>Dipodascomycetes</taxon>
        <taxon>Dipodascales</taxon>
        <taxon>Dipodascales incertae sedis</taxon>
        <taxon>Nadsonia</taxon>
    </lineage>
</organism>
<keyword evidence="4" id="KW-1185">Reference proteome</keyword>
<dbReference type="EMBL" id="KV454414">
    <property type="protein sequence ID" value="ODQ63731.1"/>
    <property type="molecule type" value="Genomic_DNA"/>
</dbReference>
<accession>A0A1E3PEC4</accession>
<evidence type="ECO:0000259" key="2">
    <source>
        <dbReference type="Pfam" id="PF13881"/>
    </source>
</evidence>
<feature type="region of interest" description="Disordered" evidence="1">
    <location>
        <begin position="214"/>
        <end position="265"/>
    </location>
</feature>
<protein>
    <recommendedName>
        <fullName evidence="2">UBL3-like ubiquitin domain-containing protein</fullName>
    </recommendedName>
</protein>
<dbReference type="Proteomes" id="UP000095009">
    <property type="component" value="Unassembled WGS sequence"/>
</dbReference>
<evidence type="ECO:0000313" key="4">
    <source>
        <dbReference type="Proteomes" id="UP000095009"/>
    </source>
</evidence>
<reference evidence="3 4" key="1">
    <citation type="journal article" date="2016" name="Proc. Natl. Acad. Sci. U.S.A.">
        <title>Comparative genomics of biotechnologically important yeasts.</title>
        <authorList>
            <person name="Riley R."/>
            <person name="Haridas S."/>
            <person name="Wolfe K.H."/>
            <person name="Lopes M.R."/>
            <person name="Hittinger C.T."/>
            <person name="Goeker M."/>
            <person name="Salamov A.A."/>
            <person name="Wisecaver J.H."/>
            <person name="Long T.M."/>
            <person name="Calvey C.H."/>
            <person name="Aerts A.L."/>
            <person name="Barry K.W."/>
            <person name="Choi C."/>
            <person name="Clum A."/>
            <person name="Coughlan A.Y."/>
            <person name="Deshpande S."/>
            <person name="Douglass A.P."/>
            <person name="Hanson S.J."/>
            <person name="Klenk H.-P."/>
            <person name="LaButti K.M."/>
            <person name="Lapidus A."/>
            <person name="Lindquist E.A."/>
            <person name="Lipzen A.M."/>
            <person name="Meier-Kolthoff J.P."/>
            <person name="Ohm R.A."/>
            <person name="Otillar R.P."/>
            <person name="Pangilinan J.L."/>
            <person name="Peng Y."/>
            <person name="Rokas A."/>
            <person name="Rosa C.A."/>
            <person name="Scheuner C."/>
            <person name="Sibirny A.A."/>
            <person name="Slot J.C."/>
            <person name="Stielow J.B."/>
            <person name="Sun H."/>
            <person name="Kurtzman C.P."/>
            <person name="Blackwell M."/>
            <person name="Grigoriev I.V."/>
            <person name="Jeffries T.W."/>
        </authorList>
    </citation>
    <scope>NUCLEOTIDE SEQUENCE [LARGE SCALE GENOMIC DNA]</scope>
    <source>
        <strain evidence="3 4">DSM 6958</strain>
    </source>
</reference>
<dbReference type="OrthoDB" id="1043111at2759"/>
<gene>
    <name evidence="3" type="ORF">NADFUDRAFT_84335</name>
</gene>
<evidence type="ECO:0000256" key="1">
    <source>
        <dbReference type="SAM" id="MobiDB-lite"/>
    </source>
</evidence>
<dbReference type="Gene3D" id="3.10.20.90">
    <property type="entry name" value="Phosphatidylinositol 3-kinase Catalytic Subunit, Chain A, domain 1"/>
    <property type="match status" value="1"/>
</dbReference>
<sequence>MDFVSSSSTTSSSGLDKAELSLVFLLANGERITLDLNDEYIQLHQEIISSLAEINDEPKSAANIVCSAPLKAIKACLIDDWRPEVWGEKPASVENLRVIYLGKILDDDLTFQDYNIGNSLDLSPSTTTRTKTGKIVILHLSVRPAVFDNGTGIDALRSNQSKFRLRLHRKVSAPAITPREINIISNGTEVNNIPTTASMSEIGTSDSVRVLSTSQNQQTSAVMPNTAEAQTDSASTSNSISAPVPSTRPANNNNNSSSTSCCCVS</sequence>